<dbReference type="WBParaSite" id="Pan_g14423.t1">
    <property type="protein sequence ID" value="Pan_g14423.t1"/>
    <property type="gene ID" value="Pan_g14423"/>
</dbReference>
<proteinExistence type="predicted"/>
<accession>A0A7E4UZI2</accession>
<protein>
    <submittedName>
        <fullName evidence="2">Integrase</fullName>
    </submittedName>
</protein>
<organism evidence="1 2">
    <name type="scientific">Panagrellus redivivus</name>
    <name type="common">Microworm</name>
    <dbReference type="NCBI Taxonomy" id="6233"/>
    <lineage>
        <taxon>Eukaryota</taxon>
        <taxon>Metazoa</taxon>
        <taxon>Ecdysozoa</taxon>
        <taxon>Nematoda</taxon>
        <taxon>Chromadorea</taxon>
        <taxon>Rhabditida</taxon>
        <taxon>Tylenchina</taxon>
        <taxon>Panagrolaimomorpha</taxon>
        <taxon>Panagrolaimoidea</taxon>
        <taxon>Panagrolaimidae</taxon>
        <taxon>Panagrellus</taxon>
    </lineage>
</organism>
<dbReference type="Proteomes" id="UP000492821">
    <property type="component" value="Unassembled WGS sequence"/>
</dbReference>
<sequence>MMKAKDRKPAWEVQLIAKLFPVSKTMKFDGKQRYICKKTEQRLPRGTDNARESLGVHDYVKREASDKLMDVIDKLVAEDRNLDLKL</sequence>
<evidence type="ECO:0000313" key="1">
    <source>
        <dbReference type="Proteomes" id="UP000492821"/>
    </source>
</evidence>
<evidence type="ECO:0000313" key="2">
    <source>
        <dbReference type="WBParaSite" id="Pan_g14423.t1"/>
    </source>
</evidence>
<dbReference type="AlphaFoldDB" id="A0A7E4UZI2"/>
<reference evidence="2" key="2">
    <citation type="submission" date="2020-10" db="UniProtKB">
        <authorList>
            <consortium name="WormBaseParasite"/>
        </authorList>
    </citation>
    <scope>IDENTIFICATION</scope>
</reference>
<keyword evidence="1" id="KW-1185">Reference proteome</keyword>
<reference evidence="1" key="1">
    <citation type="journal article" date="2013" name="Genetics">
        <title>The draft genome and transcriptome of Panagrellus redivivus are shaped by the harsh demands of a free-living lifestyle.</title>
        <authorList>
            <person name="Srinivasan J."/>
            <person name="Dillman A.R."/>
            <person name="Macchietto M.G."/>
            <person name="Heikkinen L."/>
            <person name="Lakso M."/>
            <person name="Fracchia K.M."/>
            <person name="Antoshechkin I."/>
            <person name="Mortazavi A."/>
            <person name="Wong G."/>
            <person name="Sternberg P.W."/>
        </authorList>
    </citation>
    <scope>NUCLEOTIDE SEQUENCE [LARGE SCALE GENOMIC DNA]</scope>
    <source>
        <strain evidence="1">MT8872</strain>
    </source>
</reference>
<name>A0A7E4UZI2_PANRE</name>